<dbReference type="EMBL" id="CM010724">
    <property type="protein sequence ID" value="RZC79673.1"/>
    <property type="molecule type" value="Genomic_DNA"/>
</dbReference>
<evidence type="ECO:0000256" key="1">
    <source>
        <dbReference type="SAM" id="Phobius"/>
    </source>
</evidence>
<proteinExistence type="predicted"/>
<sequence>MKVVMCVNFYICVIYVRSDLMGDLFSGSPLLQYMLMIFDFGLIMFGFLLLCSCLCMLAVLICLALLKLGLPNTLSLKMKLLKMKLTLYSVRGTLLLQCASLENGHACDNRSHLESGN</sequence>
<evidence type="ECO:0000313" key="2">
    <source>
        <dbReference type="EMBL" id="RZC79673.1"/>
    </source>
</evidence>
<keyword evidence="1" id="KW-0812">Transmembrane</keyword>
<dbReference type="Gramene" id="RZC79673">
    <property type="protein sequence ID" value="RZC79673"/>
    <property type="gene ID" value="C5167_042248"/>
</dbReference>
<keyword evidence="1" id="KW-0472">Membrane</keyword>
<name>A0A4Y7L2B0_PAPSO</name>
<keyword evidence="3" id="KW-1185">Reference proteome</keyword>
<protein>
    <submittedName>
        <fullName evidence="2">Uncharacterized protein</fullName>
    </submittedName>
</protein>
<feature type="transmembrane region" description="Helical" evidence="1">
    <location>
        <begin position="42"/>
        <end position="70"/>
    </location>
</feature>
<reference evidence="2 3" key="1">
    <citation type="journal article" date="2018" name="Science">
        <title>The opium poppy genome and morphinan production.</title>
        <authorList>
            <person name="Guo L."/>
            <person name="Winzer T."/>
            <person name="Yang X."/>
            <person name="Li Y."/>
            <person name="Ning Z."/>
            <person name="He Z."/>
            <person name="Teodor R."/>
            <person name="Lu Y."/>
            <person name="Bowser T.A."/>
            <person name="Graham I.A."/>
            <person name="Ye K."/>
        </authorList>
    </citation>
    <scope>NUCLEOTIDE SEQUENCE [LARGE SCALE GENOMIC DNA]</scope>
    <source>
        <strain evidence="3">cv. HN1</strain>
        <tissue evidence="2">Leaves</tissue>
    </source>
</reference>
<evidence type="ECO:0000313" key="3">
    <source>
        <dbReference type="Proteomes" id="UP000316621"/>
    </source>
</evidence>
<dbReference type="Proteomes" id="UP000316621">
    <property type="component" value="Chromosome 10"/>
</dbReference>
<keyword evidence="1" id="KW-1133">Transmembrane helix</keyword>
<accession>A0A4Y7L2B0</accession>
<gene>
    <name evidence="2" type="ORF">C5167_042248</name>
</gene>
<dbReference type="AlphaFoldDB" id="A0A4Y7L2B0"/>
<organism evidence="2 3">
    <name type="scientific">Papaver somniferum</name>
    <name type="common">Opium poppy</name>
    <dbReference type="NCBI Taxonomy" id="3469"/>
    <lineage>
        <taxon>Eukaryota</taxon>
        <taxon>Viridiplantae</taxon>
        <taxon>Streptophyta</taxon>
        <taxon>Embryophyta</taxon>
        <taxon>Tracheophyta</taxon>
        <taxon>Spermatophyta</taxon>
        <taxon>Magnoliopsida</taxon>
        <taxon>Ranunculales</taxon>
        <taxon>Papaveraceae</taxon>
        <taxon>Papaveroideae</taxon>
        <taxon>Papaver</taxon>
    </lineage>
</organism>